<evidence type="ECO:0000256" key="14">
    <source>
        <dbReference type="ARBA" id="ARBA00023128"/>
    </source>
</evidence>
<evidence type="ECO:0000313" key="21">
    <source>
        <dbReference type="Proteomes" id="UP000326759"/>
    </source>
</evidence>
<dbReference type="InterPro" id="IPR041489">
    <property type="entry name" value="PDZ_6"/>
</dbReference>
<dbReference type="InterPro" id="IPR001940">
    <property type="entry name" value="Peptidase_S1C"/>
</dbReference>
<dbReference type="EMBL" id="SEYY01000844">
    <property type="protein sequence ID" value="KAB7506385.1"/>
    <property type="molecule type" value="Genomic_DNA"/>
</dbReference>
<dbReference type="PROSITE" id="PS50106">
    <property type="entry name" value="PDZ"/>
    <property type="match status" value="1"/>
</dbReference>
<evidence type="ECO:0000256" key="4">
    <source>
        <dbReference type="ARBA" id="ARBA00010541"/>
    </source>
</evidence>
<evidence type="ECO:0000256" key="11">
    <source>
        <dbReference type="ARBA" id="ARBA00022825"/>
    </source>
</evidence>
<dbReference type="SUPFAM" id="SSF50156">
    <property type="entry name" value="PDZ domain-like"/>
    <property type="match status" value="1"/>
</dbReference>
<keyword evidence="16" id="KW-0865">Zymogen</keyword>
<keyword evidence="11" id="KW-0720">Serine protease</keyword>
<dbReference type="GO" id="GO:0007005">
    <property type="term" value="P:mitochondrion organization"/>
    <property type="evidence" value="ECO:0007669"/>
    <property type="project" value="UniProtKB-ARBA"/>
</dbReference>
<dbReference type="PANTHER" id="PTHR22939:SF129">
    <property type="entry name" value="SERINE PROTEASE HTRA2, MITOCHONDRIAL"/>
    <property type="match status" value="1"/>
</dbReference>
<dbReference type="InterPro" id="IPR001478">
    <property type="entry name" value="PDZ"/>
</dbReference>
<keyword evidence="14" id="KW-0496">Mitochondrion</keyword>
<evidence type="ECO:0000256" key="16">
    <source>
        <dbReference type="ARBA" id="ARBA00023145"/>
    </source>
</evidence>
<dbReference type="AlphaFoldDB" id="A0A5N5TJP0"/>
<dbReference type="OrthoDB" id="4217619at2759"/>
<dbReference type="SUPFAM" id="SSF50494">
    <property type="entry name" value="Trypsin-like serine proteases"/>
    <property type="match status" value="1"/>
</dbReference>
<keyword evidence="21" id="KW-1185">Reference proteome</keyword>
<gene>
    <name evidence="20" type="primary">HtrA2</name>
    <name evidence="20" type="ORF">Anas_05947</name>
</gene>
<evidence type="ECO:0000256" key="7">
    <source>
        <dbReference type="ARBA" id="ARBA00022670"/>
    </source>
</evidence>
<evidence type="ECO:0000256" key="5">
    <source>
        <dbReference type="ARBA" id="ARBA00013033"/>
    </source>
</evidence>
<dbReference type="GO" id="GO:0031966">
    <property type="term" value="C:mitochondrial membrane"/>
    <property type="evidence" value="ECO:0007669"/>
    <property type="project" value="UniProtKB-SubCell"/>
</dbReference>
<keyword evidence="12" id="KW-0809">Transit peptide</keyword>
<dbReference type="InterPro" id="IPR036034">
    <property type="entry name" value="PDZ_sf"/>
</dbReference>
<comment type="subcellular location">
    <subcellularLocation>
        <location evidence="3">Mitochondrion intermembrane space</location>
        <topology evidence="3">Single-pass membrane protein</topology>
    </subcellularLocation>
    <subcellularLocation>
        <location evidence="2">Mitochondrion membrane</location>
        <topology evidence="2">Single-pass membrane protein</topology>
    </subcellularLocation>
</comment>
<name>A0A5N5TJP0_9CRUS</name>
<evidence type="ECO:0000256" key="13">
    <source>
        <dbReference type="ARBA" id="ARBA00022989"/>
    </source>
</evidence>
<dbReference type="GO" id="GO:0004252">
    <property type="term" value="F:serine-type endopeptidase activity"/>
    <property type="evidence" value="ECO:0007669"/>
    <property type="project" value="InterPro"/>
</dbReference>
<feature type="domain" description="PDZ" evidence="19">
    <location>
        <begin position="391"/>
        <end position="471"/>
    </location>
</feature>
<reference evidence="20 21" key="1">
    <citation type="journal article" date="2019" name="PLoS Biol.">
        <title>Sex chromosomes control vertical transmission of feminizing Wolbachia symbionts in an isopod.</title>
        <authorList>
            <person name="Becking T."/>
            <person name="Chebbi M.A."/>
            <person name="Giraud I."/>
            <person name="Moumen B."/>
            <person name="Laverre T."/>
            <person name="Caubet Y."/>
            <person name="Peccoud J."/>
            <person name="Gilbert C."/>
            <person name="Cordaux R."/>
        </authorList>
    </citation>
    <scope>NUCLEOTIDE SEQUENCE [LARGE SCALE GENOMIC DNA]</scope>
    <source>
        <strain evidence="20">ANa2</strain>
        <tissue evidence="20">Whole body excluding digestive tract and cuticle</tissue>
    </source>
</reference>
<evidence type="ECO:0000256" key="6">
    <source>
        <dbReference type="ARBA" id="ARBA00016929"/>
    </source>
</evidence>
<evidence type="ECO:0000256" key="3">
    <source>
        <dbReference type="ARBA" id="ARBA00004375"/>
    </source>
</evidence>
<evidence type="ECO:0000256" key="9">
    <source>
        <dbReference type="ARBA" id="ARBA00022703"/>
    </source>
</evidence>
<comment type="caution">
    <text evidence="20">The sequence shown here is derived from an EMBL/GenBank/DDBJ whole genome shotgun (WGS) entry which is preliminary data.</text>
</comment>
<evidence type="ECO:0000256" key="8">
    <source>
        <dbReference type="ARBA" id="ARBA00022692"/>
    </source>
</evidence>
<evidence type="ECO:0000313" key="20">
    <source>
        <dbReference type="EMBL" id="KAB7506385.1"/>
    </source>
</evidence>
<dbReference type="PANTHER" id="PTHR22939">
    <property type="entry name" value="SERINE PROTEASE FAMILY S1C HTRA-RELATED"/>
    <property type="match status" value="1"/>
</dbReference>
<dbReference type="PRINTS" id="PR00834">
    <property type="entry name" value="PROTEASES2C"/>
</dbReference>
<dbReference type="SMART" id="SM00228">
    <property type="entry name" value="PDZ"/>
    <property type="match status" value="1"/>
</dbReference>
<dbReference type="Gene3D" id="2.30.42.10">
    <property type="match status" value="1"/>
</dbReference>
<evidence type="ECO:0000256" key="10">
    <source>
        <dbReference type="ARBA" id="ARBA00022801"/>
    </source>
</evidence>
<proteinExistence type="inferred from homology"/>
<dbReference type="Gene3D" id="2.40.10.120">
    <property type="match status" value="1"/>
</dbReference>
<dbReference type="GO" id="GO:0006508">
    <property type="term" value="P:proteolysis"/>
    <property type="evidence" value="ECO:0007669"/>
    <property type="project" value="UniProtKB-KW"/>
</dbReference>
<feature type="non-terminal residue" evidence="20">
    <location>
        <position position="1"/>
    </location>
</feature>
<keyword evidence="13" id="KW-1133">Transmembrane helix</keyword>
<evidence type="ECO:0000256" key="15">
    <source>
        <dbReference type="ARBA" id="ARBA00023136"/>
    </source>
</evidence>
<dbReference type="Pfam" id="PF17820">
    <property type="entry name" value="PDZ_6"/>
    <property type="match status" value="1"/>
</dbReference>
<evidence type="ECO:0000256" key="2">
    <source>
        <dbReference type="ARBA" id="ARBA00004304"/>
    </source>
</evidence>
<dbReference type="GO" id="GO:0006915">
    <property type="term" value="P:apoptotic process"/>
    <property type="evidence" value="ECO:0007669"/>
    <property type="project" value="UniProtKB-KW"/>
</dbReference>
<evidence type="ECO:0000256" key="12">
    <source>
        <dbReference type="ARBA" id="ARBA00022946"/>
    </source>
</evidence>
<protein>
    <recommendedName>
        <fullName evidence="6">Serine protease HTRA2, mitochondrial</fullName>
        <ecNumber evidence="5">3.4.21.108</ecNumber>
    </recommendedName>
    <alternativeName>
        <fullName evidence="17">High temperature requirement protein A2</fullName>
    </alternativeName>
</protein>
<keyword evidence="9" id="KW-0053">Apoptosis</keyword>
<dbReference type="FunFam" id="2.40.10.120:FF:000004">
    <property type="entry name" value="Serine protease HTRA2, mitochondrial"/>
    <property type="match status" value="1"/>
</dbReference>
<keyword evidence="15" id="KW-0472">Membrane</keyword>
<evidence type="ECO:0000256" key="1">
    <source>
        <dbReference type="ARBA" id="ARBA00001760"/>
    </source>
</evidence>
<accession>A0A5N5TJP0</accession>
<dbReference type="Proteomes" id="UP000326759">
    <property type="component" value="Unassembled WGS sequence"/>
</dbReference>
<dbReference type="EC" id="3.4.21.108" evidence="5"/>
<evidence type="ECO:0000259" key="19">
    <source>
        <dbReference type="PROSITE" id="PS50106"/>
    </source>
</evidence>
<dbReference type="GO" id="GO:0043065">
    <property type="term" value="P:positive regulation of apoptotic process"/>
    <property type="evidence" value="ECO:0007669"/>
    <property type="project" value="TreeGrafter"/>
</dbReference>
<evidence type="ECO:0000256" key="17">
    <source>
        <dbReference type="ARBA" id="ARBA00029644"/>
    </source>
</evidence>
<comment type="similarity">
    <text evidence="4">Belongs to the peptidase S1C family.</text>
</comment>
<dbReference type="InterPro" id="IPR009003">
    <property type="entry name" value="Peptidase_S1_PA"/>
</dbReference>
<keyword evidence="7 20" id="KW-0645">Protease</keyword>
<organism evidence="20 21">
    <name type="scientific">Armadillidium nasatum</name>
    <dbReference type="NCBI Taxonomy" id="96803"/>
    <lineage>
        <taxon>Eukaryota</taxon>
        <taxon>Metazoa</taxon>
        <taxon>Ecdysozoa</taxon>
        <taxon>Arthropoda</taxon>
        <taxon>Crustacea</taxon>
        <taxon>Multicrustacea</taxon>
        <taxon>Malacostraca</taxon>
        <taxon>Eumalacostraca</taxon>
        <taxon>Peracarida</taxon>
        <taxon>Isopoda</taxon>
        <taxon>Oniscidea</taxon>
        <taxon>Crinocheta</taxon>
        <taxon>Armadillidiidae</taxon>
        <taxon>Armadillidium</taxon>
    </lineage>
</organism>
<keyword evidence="8" id="KW-0812">Transmembrane</keyword>
<keyword evidence="10" id="KW-0378">Hydrolase</keyword>
<dbReference type="GO" id="GO:0005758">
    <property type="term" value="C:mitochondrial intermembrane space"/>
    <property type="evidence" value="ECO:0007669"/>
    <property type="project" value="UniProtKB-SubCell"/>
</dbReference>
<dbReference type="Pfam" id="PF13365">
    <property type="entry name" value="Trypsin_2"/>
    <property type="match status" value="1"/>
</dbReference>
<sequence length="481" mass="53147">FLFFQIPLLEVFIMLPRLKNLNLLPSRLIYISNERLCSHHKQILRQNRTVSSGYKTIENVYQRESQSKTEEKYHFSFIPNLIFAGLGIIAGISGFKIIKNKYLENEKSILWRHSVLQLLPSVQAASFFSDLKDSTLEKSGSSEPKLTNRKNHNFIADVVEKVSDGVVLIEIQDDRRTDYSGKKLNISNGSGFVVDSNGLIITNAHVVTNKPRASSIMVRLSNGKEYKGVVEELDAISDLALVRIKTSGLKPLNLGSSKDIRPGEFVVALGCPLSLTNTITSGVVSSVGRASKDLGLRGRDIHYIQTDAAITFGNSGGPLVNLDGEVIGINSMKVTSGISFAIPIDYAKNFLDKATKRREFLAKNKTVGSSEEETSVKRRYLGITMLTLTPEIIFQMQQRGPGYPAQQIPADLTHGILIWRIVVGSPAYNAGLEPGDIVTNINGKDILSSRDVYKLLEMKTDLTMVVVRKGQSYTVTIAPED</sequence>
<comment type="catalytic activity">
    <reaction evidence="1">
        <text>Cleavage of non-polar aliphatic amino-acids at the P1 position, with a preference for Val, Ile and Met. At the P2 and P3 positions, Arg is selected most strongly with a secondary preference for other hydrophilic residues.</text>
        <dbReference type="EC" id="3.4.21.108"/>
    </reaction>
</comment>
<evidence type="ECO:0000256" key="18">
    <source>
        <dbReference type="ARBA" id="ARBA00035606"/>
    </source>
</evidence>
<comment type="function">
    <text evidence="18">Serine protease that shows proteolytic activity against a non-specific substrate beta-casein. Promotes or induces cell death either by direct binding to and inhibition of BIRC proteins (also called inhibitor of apoptosis proteins, IAPs), leading to an increase in caspase activity, or by a BIRC inhibition-independent, caspase-independent and serine protease activity-dependent mechanism. Can antagonize antiapoptotic activity of th/Diap1 by directly inducing the degradation of th/Diap1.</text>
</comment>